<dbReference type="InterPro" id="IPR057431">
    <property type="entry name" value="LdpA_Fe-S-bd"/>
</dbReference>
<sequence>MISGAAPYQLRQSGCYEISGLKDDEILEILNSKSPVYHYKNSTIFDPAICQYHGRRNELRAPCVEVCPTVAILKNDEKRELVFSYIDCIGCGACVSVCPSGALKFAKLPQSVFGEIAKLYAGKIPLLIAESEIESAPAVQLPCGVLPFGIFGSKQIDEVNLLSAMQESGSSVIVYGADVGEGTREAAELINGISRAIYGKDAVFLARNLAELQEALKWAQSSQPWAFSLNDQGLSKKEIFSKRVSAMVGDGSFGVVKSGELLKFGKVSINEASCTLCLSCVGACNTGALYADNSDNSIKLNASLCTTCNYCVLSCAEKDTIELQPCGVELESGFFNYKMLAKDELFKCIECGKEFATSKAVMKIAEMMGAHFANEPEKMKTLFCCGDCKAKIMIKKQIEDARKGAM</sequence>
<dbReference type="InterPro" id="IPR013087">
    <property type="entry name" value="Znf_C2H2_type"/>
</dbReference>
<evidence type="ECO:0000256" key="1">
    <source>
        <dbReference type="ARBA" id="ARBA00022485"/>
    </source>
</evidence>
<gene>
    <name evidence="7" type="ORF">CAMGR0001_0415</name>
</gene>
<proteinExistence type="predicted"/>
<protein>
    <submittedName>
        <fullName evidence="7">4Fe-4S binding domain protein</fullName>
    </submittedName>
</protein>
<dbReference type="PROSITE" id="PS00198">
    <property type="entry name" value="4FE4S_FER_1"/>
    <property type="match status" value="1"/>
</dbReference>
<name>C8PHH0_9BACT</name>
<dbReference type="InterPro" id="IPR017896">
    <property type="entry name" value="4Fe4S_Fe-S-bd"/>
</dbReference>
<dbReference type="Gene3D" id="3.30.70.20">
    <property type="match status" value="2"/>
</dbReference>
<dbReference type="Pfam" id="PF25160">
    <property type="entry name" value="LdpA_Fe-S-bd"/>
    <property type="match status" value="1"/>
</dbReference>
<evidence type="ECO:0000313" key="7">
    <source>
        <dbReference type="EMBL" id="EEV17584.1"/>
    </source>
</evidence>
<keyword evidence="1" id="KW-0004">4Fe-4S</keyword>
<evidence type="ECO:0000259" key="5">
    <source>
        <dbReference type="PROSITE" id="PS50157"/>
    </source>
</evidence>
<accession>C8PHH0</accession>
<keyword evidence="4" id="KW-0411">Iron-sulfur</keyword>
<evidence type="ECO:0000256" key="4">
    <source>
        <dbReference type="ARBA" id="ARBA00023014"/>
    </source>
</evidence>
<dbReference type="PROSITE" id="PS50157">
    <property type="entry name" value="ZINC_FINGER_C2H2_2"/>
    <property type="match status" value="1"/>
</dbReference>
<dbReference type="eggNOG" id="COG1145">
    <property type="taxonomic scope" value="Bacteria"/>
</dbReference>
<comment type="caution">
    <text evidence="7">The sequence shown here is derived from an EMBL/GenBank/DDBJ whole genome shotgun (WGS) entry which is preliminary data.</text>
</comment>
<keyword evidence="2" id="KW-0479">Metal-binding</keyword>
<dbReference type="STRING" id="824.CGRAC_1905"/>
<dbReference type="PANTHER" id="PTHR43687">
    <property type="entry name" value="ADENYLYLSULFATE REDUCTASE, BETA SUBUNIT"/>
    <property type="match status" value="1"/>
</dbReference>
<keyword evidence="8" id="KW-1185">Reference proteome</keyword>
<dbReference type="PROSITE" id="PS51379">
    <property type="entry name" value="4FE4S_FER_2"/>
    <property type="match status" value="3"/>
</dbReference>
<dbReference type="Pfam" id="PF13237">
    <property type="entry name" value="Fer4_10"/>
    <property type="match status" value="1"/>
</dbReference>
<dbReference type="InterPro" id="IPR050572">
    <property type="entry name" value="Fe-S_Ferredoxin"/>
</dbReference>
<evidence type="ECO:0000256" key="3">
    <source>
        <dbReference type="ARBA" id="ARBA00023004"/>
    </source>
</evidence>
<organism evidence="7 8">
    <name type="scientific">Campylobacter gracilis RM3268</name>
    <dbReference type="NCBI Taxonomy" id="553220"/>
    <lineage>
        <taxon>Bacteria</taxon>
        <taxon>Pseudomonadati</taxon>
        <taxon>Campylobacterota</taxon>
        <taxon>Epsilonproteobacteria</taxon>
        <taxon>Campylobacterales</taxon>
        <taxon>Campylobacteraceae</taxon>
        <taxon>Campylobacter</taxon>
    </lineage>
</organism>
<feature type="domain" description="4Fe-4S ferredoxin-type" evidence="6">
    <location>
        <begin position="79"/>
        <end position="108"/>
    </location>
</feature>
<reference evidence="7 8" key="1">
    <citation type="submission" date="2009-07" db="EMBL/GenBank/DDBJ databases">
        <authorList>
            <person name="Madupu R."/>
            <person name="Sebastian Y."/>
            <person name="Durkin A.S."/>
            <person name="Torralba M."/>
            <person name="Methe B."/>
            <person name="Sutton G.G."/>
            <person name="Strausberg R.L."/>
            <person name="Nelson K.E."/>
        </authorList>
    </citation>
    <scope>NUCLEOTIDE SEQUENCE [LARGE SCALE GENOMIC DNA]</scope>
    <source>
        <strain evidence="7 8">RM3268</strain>
    </source>
</reference>
<evidence type="ECO:0000259" key="6">
    <source>
        <dbReference type="PROSITE" id="PS51379"/>
    </source>
</evidence>
<evidence type="ECO:0000256" key="2">
    <source>
        <dbReference type="ARBA" id="ARBA00022723"/>
    </source>
</evidence>
<keyword evidence="3" id="KW-0408">Iron</keyword>
<dbReference type="GO" id="GO:0046872">
    <property type="term" value="F:metal ion binding"/>
    <property type="evidence" value="ECO:0007669"/>
    <property type="project" value="UniProtKB-KW"/>
</dbReference>
<dbReference type="Proteomes" id="UP000005709">
    <property type="component" value="Unassembled WGS sequence"/>
</dbReference>
<dbReference type="PANTHER" id="PTHR43687:SF1">
    <property type="entry name" value="FERREDOXIN III"/>
    <property type="match status" value="1"/>
</dbReference>
<feature type="domain" description="C2H2-type" evidence="5">
    <location>
        <begin position="346"/>
        <end position="376"/>
    </location>
</feature>
<dbReference type="AlphaFoldDB" id="C8PHH0"/>
<evidence type="ECO:0000313" key="8">
    <source>
        <dbReference type="Proteomes" id="UP000005709"/>
    </source>
</evidence>
<dbReference type="eggNOG" id="COG2221">
    <property type="taxonomic scope" value="Bacteria"/>
</dbReference>
<dbReference type="InterPro" id="IPR017900">
    <property type="entry name" value="4Fe4S_Fe_S_CS"/>
</dbReference>
<dbReference type="GO" id="GO:0051539">
    <property type="term" value="F:4 iron, 4 sulfur cluster binding"/>
    <property type="evidence" value="ECO:0007669"/>
    <property type="project" value="UniProtKB-KW"/>
</dbReference>
<feature type="domain" description="4Fe-4S ferredoxin-type" evidence="6">
    <location>
        <begin position="296"/>
        <end position="326"/>
    </location>
</feature>
<dbReference type="EMBL" id="ACYG01000024">
    <property type="protein sequence ID" value="EEV17584.1"/>
    <property type="molecule type" value="Genomic_DNA"/>
</dbReference>
<feature type="domain" description="4Fe-4S ferredoxin-type" evidence="6">
    <location>
        <begin position="265"/>
        <end position="294"/>
    </location>
</feature>
<dbReference type="SUPFAM" id="SSF54862">
    <property type="entry name" value="4Fe-4S ferredoxins"/>
    <property type="match status" value="1"/>
</dbReference>